<gene>
    <name evidence="2" type="ORF">CINCED_3A006156</name>
</gene>
<dbReference type="EMBL" id="CABPRJ010001483">
    <property type="protein sequence ID" value="VVC38577.1"/>
    <property type="molecule type" value="Genomic_DNA"/>
</dbReference>
<sequence length="49" mass="5662">MPIAHTITVNATAIGPAGVPFEQRHNEKSRDFRDRRHNLRTRTRIPKQA</sequence>
<organism evidence="2 3">
    <name type="scientific">Cinara cedri</name>
    <dbReference type="NCBI Taxonomy" id="506608"/>
    <lineage>
        <taxon>Eukaryota</taxon>
        <taxon>Metazoa</taxon>
        <taxon>Ecdysozoa</taxon>
        <taxon>Arthropoda</taxon>
        <taxon>Hexapoda</taxon>
        <taxon>Insecta</taxon>
        <taxon>Pterygota</taxon>
        <taxon>Neoptera</taxon>
        <taxon>Paraneoptera</taxon>
        <taxon>Hemiptera</taxon>
        <taxon>Sternorrhyncha</taxon>
        <taxon>Aphidomorpha</taxon>
        <taxon>Aphidoidea</taxon>
        <taxon>Aphididae</taxon>
        <taxon>Lachninae</taxon>
        <taxon>Cinara</taxon>
    </lineage>
</organism>
<name>A0A5E4N450_9HEMI</name>
<feature type="region of interest" description="Disordered" evidence="1">
    <location>
        <begin position="18"/>
        <end position="49"/>
    </location>
</feature>
<protein>
    <submittedName>
        <fullName evidence="2">Uncharacterized protein</fullName>
    </submittedName>
</protein>
<feature type="compositionally biased region" description="Basic and acidic residues" evidence="1">
    <location>
        <begin position="22"/>
        <end position="34"/>
    </location>
</feature>
<keyword evidence="3" id="KW-1185">Reference proteome</keyword>
<evidence type="ECO:0000313" key="3">
    <source>
        <dbReference type="Proteomes" id="UP000325440"/>
    </source>
</evidence>
<accession>A0A5E4N450</accession>
<evidence type="ECO:0000313" key="2">
    <source>
        <dbReference type="EMBL" id="VVC38577.1"/>
    </source>
</evidence>
<feature type="compositionally biased region" description="Basic residues" evidence="1">
    <location>
        <begin position="35"/>
        <end position="49"/>
    </location>
</feature>
<proteinExistence type="predicted"/>
<dbReference type="AlphaFoldDB" id="A0A5E4N450"/>
<evidence type="ECO:0000256" key="1">
    <source>
        <dbReference type="SAM" id="MobiDB-lite"/>
    </source>
</evidence>
<reference evidence="2 3" key="1">
    <citation type="submission" date="2019-08" db="EMBL/GenBank/DDBJ databases">
        <authorList>
            <person name="Alioto T."/>
            <person name="Alioto T."/>
            <person name="Gomez Garrido J."/>
        </authorList>
    </citation>
    <scope>NUCLEOTIDE SEQUENCE [LARGE SCALE GENOMIC DNA]</scope>
</reference>
<dbReference type="Proteomes" id="UP000325440">
    <property type="component" value="Unassembled WGS sequence"/>
</dbReference>